<dbReference type="RefSeq" id="XP_016268170.1">
    <property type="nucleotide sequence ID" value="XM_016401117.1"/>
</dbReference>
<dbReference type="AlphaFoldDB" id="A0A0D2EJ65"/>
<organism evidence="2 3">
    <name type="scientific">Exophiala oligosperma</name>
    <dbReference type="NCBI Taxonomy" id="215243"/>
    <lineage>
        <taxon>Eukaryota</taxon>
        <taxon>Fungi</taxon>
        <taxon>Dikarya</taxon>
        <taxon>Ascomycota</taxon>
        <taxon>Pezizomycotina</taxon>
        <taxon>Eurotiomycetes</taxon>
        <taxon>Chaetothyriomycetidae</taxon>
        <taxon>Chaetothyriales</taxon>
        <taxon>Herpotrichiellaceae</taxon>
        <taxon>Exophiala</taxon>
    </lineage>
</organism>
<reference evidence="2 3" key="1">
    <citation type="submission" date="2015-01" db="EMBL/GenBank/DDBJ databases">
        <title>The Genome Sequence of Exophiala oligosperma CBS72588.</title>
        <authorList>
            <consortium name="The Broad Institute Genomics Platform"/>
            <person name="Cuomo C."/>
            <person name="de Hoog S."/>
            <person name="Gorbushina A."/>
            <person name="Stielow B."/>
            <person name="Teixiera M."/>
            <person name="Abouelleil A."/>
            <person name="Chapman S.B."/>
            <person name="Priest M."/>
            <person name="Young S.K."/>
            <person name="Wortman J."/>
            <person name="Nusbaum C."/>
            <person name="Birren B."/>
        </authorList>
    </citation>
    <scope>NUCLEOTIDE SEQUENCE [LARGE SCALE GENOMIC DNA]</scope>
    <source>
        <strain evidence="2 3">CBS 72588</strain>
    </source>
</reference>
<feature type="region of interest" description="Disordered" evidence="1">
    <location>
        <begin position="1"/>
        <end position="43"/>
    </location>
</feature>
<keyword evidence="3" id="KW-1185">Reference proteome</keyword>
<dbReference type="HOGENOM" id="CLU_1660771_0_0_1"/>
<dbReference type="EMBL" id="KN847332">
    <property type="protein sequence ID" value="KIW47954.1"/>
    <property type="molecule type" value="Genomic_DNA"/>
</dbReference>
<sequence>MQYRVDRRSSRGGPGDIRPHRRHGQQCRHQRHRRHRSLDRREHACRHGDQLLGSHAHHTQSHRHLSGRQFQVWWWNRRHGRQCQHHRRTNRPAGRSTVPREQVCPGGVQRVYRIGTRAGLEDSGLDPRTRRHQDSLHREFASEHGTVSSRVQRPIMIYR</sequence>
<accession>A0A0D2EJ65</accession>
<evidence type="ECO:0000313" key="3">
    <source>
        <dbReference type="Proteomes" id="UP000053342"/>
    </source>
</evidence>
<proteinExistence type="predicted"/>
<dbReference type="GeneID" id="27352676"/>
<evidence type="ECO:0000256" key="1">
    <source>
        <dbReference type="SAM" id="MobiDB-lite"/>
    </source>
</evidence>
<protein>
    <submittedName>
        <fullName evidence="2">Uncharacterized protein</fullName>
    </submittedName>
</protein>
<gene>
    <name evidence="2" type="ORF">PV06_00602</name>
</gene>
<evidence type="ECO:0000313" key="2">
    <source>
        <dbReference type="EMBL" id="KIW47954.1"/>
    </source>
</evidence>
<name>A0A0D2EJ65_9EURO</name>
<dbReference type="Proteomes" id="UP000053342">
    <property type="component" value="Unassembled WGS sequence"/>
</dbReference>
<dbReference type="VEuPathDB" id="FungiDB:PV06_00602"/>
<feature type="compositionally biased region" description="Basic residues" evidence="1">
    <location>
        <begin position="19"/>
        <end position="38"/>
    </location>
</feature>